<comment type="caution">
    <text evidence="1">The sequence shown here is derived from an EMBL/GenBank/DDBJ whole genome shotgun (WGS) entry which is preliminary data.</text>
</comment>
<proteinExistence type="predicted"/>
<evidence type="ECO:0000313" key="2">
    <source>
        <dbReference type="Proteomes" id="UP000014174"/>
    </source>
</evidence>
<sequence length="38" mass="4431">MLSKTSIRLSIFPPLKTALADLTLIKALRQKEKFRFVR</sequence>
<keyword evidence="2" id="KW-1185">Reference proteome</keyword>
<evidence type="ECO:0000313" key="1">
    <source>
        <dbReference type="EMBL" id="EOR95992.1"/>
    </source>
</evidence>
<organism evidence="1 2">
    <name type="scientific">Arcticibacter svalbardensis MN12-7</name>
    <dbReference type="NCBI Taxonomy" id="1150600"/>
    <lineage>
        <taxon>Bacteria</taxon>
        <taxon>Pseudomonadati</taxon>
        <taxon>Bacteroidota</taxon>
        <taxon>Sphingobacteriia</taxon>
        <taxon>Sphingobacteriales</taxon>
        <taxon>Sphingobacteriaceae</taxon>
        <taxon>Arcticibacter</taxon>
    </lineage>
</organism>
<name>R9GVX6_9SPHI</name>
<reference evidence="1 2" key="1">
    <citation type="journal article" date="2013" name="Genome Announc.">
        <title>Draft Genome Sequence of Arcticibacter svalbardensis Strain MN12-7T, a Member of the Family Sphingobacteriaceae Isolated from an Arctic Soil Sample.</title>
        <authorList>
            <person name="Shivaji S."/>
            <person name="Ara S."/>
            <person name="Prasad S."/>
            <person name="Manasa B.P."/>
            <person name="Begum Z."/>
            <person name="Singh A."/>
            <person name="Kumar Pinnaka A."/>
        </authorList>
    </citation>
    <scope>NUCLEOTIDE SEQUENCE [LARGE SCALE GENOMIC DNA]</scope>
    <source>
        <strain evidence="1 2">MN12-7</strain>
    </source>
</reference>
<accession>R9GVX6</accession>
<protein>
    <submittedName>
        <fullName evidence="1">Uncharacterized protein</fullName>
    </submittedName>
</protein>
<gene>
    <name evidence="1" type="ORF">ADIARSV_0808</name>
</gene>
<dbReference type="EMBL" id="AQPN01000032">
    <property type="protein sequence ID" value="EOR95992.1"/>
    <property type="molecule type" value="Genomic_DNA"/>
</dbReference>
<dbReference type="AlphaFoldDB" id="R9GVX6"/>
<dbReference type="Proteomes" id="UP000014174">
    <property type="component" value="Unassembled WGS sequence"/>
</dbReference>